<comment type="catalytic activity">
    <reaction evidence="9">
        <text>DNA(n) + a 2'-deoxyribonucleoside 5'-triphosphate = DNA(n+1) + diphosphate</text>
        <dbReference type="Rhea" id="RHEA:22508"/>
        <dbReference type="Rhea" id="RHEA-COMP:17339"/>
        <dbReference type="Rhea" id="RHEA-COMP:17340"/>
        <dbReference type="ChEBI" id="CHEBI:33019"/>
        <dbReference type="ChEBI" id="CHEBI:61560"/>
        <dbReference type="ChEBI" id="CHEBI:173112"/>
        <dbReference type="EC" id="2.7.7.49"/>
    </reaction>
</comment>
<sequence>MTILKKLQDAKDLEDLAKILGFSPKGISYIIYKLEENSKYKKFKIKKSHGGEREICAPIEPLKTLQRRLANVLYASVDSIEAEKGINSTSHGFRRGHSIISNARKHKRRRYVLNLDLKDFFPTFNFGRVRGFFISDNRFGFHENVATLISQIACHENSLPQGSPCSPIIADLIANILDARLVRLAKDHKVTYSRYADDITFSTSLKKFPAALAQPVAGEGPDWKLADPLTKAIEGAGFKINPDKTRMQFRDGRQLVTGLTVNDKVNIRPEYYRYARSMCHQAFKSGKYYRPSKVSVVGEKEPEMIESLNPLEGILSHIHHVKDTIDVRIEPEKRRHGTAARQLYRRFLIFKKFVCLDQPLVICEGKTDSIYLKCALRKLTPSFPELAKIKDEKFTSKISFFNYTGRVHSVLELGGGTEDLKFFFIKTRYHEIINRFGHKPLQHPVIVLIDNDDGAKGLFKTIKQNFGITIDLQSDDKFYHITDNLYLVKTIEKGESGKSCIEDCFEPSLLETKVKGKKFNSLKYGGASGGYGKFVFAEQVVRPNADKIDFNGFKPLLERITAAIVDYKSRVP</sequence>
<dbReference type="SUPFAM" id="SSF56672">
    <property type="entry name" value="DNA/RNA polymerases"/>
    <property type="match status" value="1"/>
</dbReference>
<dbReference type="RefSeq" id="WP_175275409.1">
    <property type="nucleotide sequence ID" value="NZ_CP054836.1"/>
</dbReference>
<dbReference type="NCBIfam" id="NF038237">
    <property type="entry name" value="retron_Ec67_fus"/>
    <property type="match status" value="1"/>
</dbReference>
<dbReference type="GO" id="GO:0051607">
    <property type="term" value="P:defense response to virus"/>
    <property type="evidence" value="ECO:0007669"/>
    <property type="project" value="UniProtKB-KW"/>
</dbReference>
<keyword evidence="12" id="KW-1185">Reference proteome</keyword>
<protein>
    <recommendedName>
        <fullName evidence="1">RNA-directed DNA polymerase</fullName>
        <ecNumber evidence="1">2.7.7.49</ecNumber>
    </recommendedName>
</protein>
<keyword evidence="5" id="KW-0460">Magnesium</keyword>
<evidence type="ECO:0000256" key="2">
    <source>
        <dbReference type="ARBA" id="ARBA00022679"/>
    </source>
</evidence>
<evidence type="ECO:0000256" key="4">
    <source>
        <dbReference type="ARBA" id="ARBA00022723"/>
    </source>
</evidence>
<dbReference type="GO" id="GO:0003964">
    <property type="term" value="F:RNA-directed DNA polymerase activity"/>
    <property type="evidence" value="ECO:0007669"/>
    <property type="project" value="UniProtKB-KW"/>
</dbReference>
<dbReference type="InterPro" id="IPR051083">
    <property type="entry name" value="GrpII_Intron_Splice-Mob/Def"/>
</dbReference>
<dbReference type="PROSITE" id="PS50878">
    <property type="entry name" value="RT_POL"/>
    <property type="match status" value="1"/>
</dbReference>
<evidence type="ECO:0000256" key="9">
    <source>
        <dbReference type="ARBA" id="ARBA00048173"/>
    </source>
</evidence>
<dbReference type="GO" id="GO:0003723">
    <property type="term" value="F:RNA binding"/>
    <property type="evidence" value="ECO:0007669"/>
    <property type="project" value="InterPro"/>
</dbReference>
<dbReference type="Proteomes" id="UP000509367">
    <property type="component" value="Chromosome"/>
</dbReference>
<dbReference type="CDD" id="cd03487">
    <property type="entry name" value="RT_Bac_retron_II"/>
    <property type="match status" value="1"/>
</dbReference>
<dbReference type="PANTHER" id="PTHR34047">
    <property type="entry name" value="NUCLEAR INTRON MATURASE 1, MITOCHONDRIAL-RELATED"/>
    <property type="match status" value="1"/>
</dbReference>
<dbReference type="AlphaFoldDB" id="A0A6N1VE71"/>
<keyword evidence="4" id="KW-0479">Metal-binding</keyword>
<evidence type="ECO:0000256" key="5">
    <source>
        <dbReference type="ARBA" id="ARBA00022842"/>
    </source>
</evidence>
<organism evidence="11 12">
    <name type="scientific">Oricola thermophila</name>
    <dbReference type="NCBI Taxonomy" id="2742145"/>
    <lineage>
        <taxon>Bacteria</taxon>
        <taxon>Pseudomonadati</taxon>
        <taxon>Pseudomonadota</taxon>
        <taxon>Alphaproteobacteria</taxon>
        <taxon>Hyphomicrobiales</taxon>
        <taxon>Ahrensiaceae</taxon>
        <taxon>Oricola</taxon>
    </lineage>
</organism>
<accession>A0A6N1VE71</accession>
<dbReference type="Pfam" id="PF00078">
    <property type="entry name" value="RVT_1"/>
    <property type="match status" value="1"/>
</dbReference>
<evidence type="ECO:0000259" key="10">
    <source>
        <dbReference type="PROSITE" id="PS50878"/>
    </source>
</evidence>
<evidence type="ECO:0000256" key="6">
    <source>
        <dbReference type="ARBA" id="ARBA00022918"/>
    </source>
</evidence>
<name>A0A6N1VE71_9HYPH</name>
<comment type="similarity">
    <text evidence="8">Belongs to the bacterial reverse transcriptase family.</text>
</comment>
<keyword evidence="6 11" id="KW-0695">RNA-directed DNA polymerase</keyword>
<proteinExistence type="inferred from homology"/>
<dbReference type="PRINTS" id="PR00866">
    <property type="entry name" value="RNADNAPOLMS"/>
</dbReference>
<dbReference type="EMBL" id="CP054836">
    <property type="protein sequence ID" value="QKV17512.1"/>
    <property type="molecule type" value="Genomic_DNA"/>
</dbReference>
<dbReference type="InterPro" id="IPR043502">
    <property type="entry name" value="DNA/RNA_pol_sf"/>
</dbReference>
<keyword evidence="3" id="KW-0548">Nucleotidyltransferase</keyword>
<evidence type="ECO:0000313" key="12">
    <source>
        <dbReference type="Proteomes" id="UP000509367"/>
    </source>
</evidence>
<evidence type="ECO:0000256" key="8">
    <source>
        <dbReference type="ARBA" id="ARBA00034120"/>
    </source>
</evidence>
<dbReference type="EC" id="2.7.7.49" evidence="1"/>
<feature type="domain" description="Reverse transcriptase" evidence="10">
    <location>
        <begin position="1"/>
        <end position="261"/>
    </location>
</feature>
<dbReference type="InterPro" id="IPR000477">
    <property type="entry name" value="RT_dom"/>
</dbReference>
<evidence type="ECO:0000313" key="11">
    <source>
        <dbReference type="EMBL" id="QKV17512.1"/>
    </source>
</evidence>
<gene>
    <name evidence="11" type="ORF">HTY61_03010</name>
</gene>
<keyword evidence="7" id="KW-0051">Antiviral defense</keyword>
<reference evidence="11 12" key="1">
    <citation type="submission" date="2020-06" db="EMBL/GenBank/DDBJ databases">
        <title>Oricola thermophila sp. nov. isolated from a tidal sediments.</title>
        <authorList>
            <person name="Kwon K.K."/>
            <person name="Yang S.-H."/>
            <person name="Park M.-J."/>
        </authorList>
    </citation>
    <scope>NUCLEOTIDE SEQUENCE [LARGE SCALE GENOMIC DNA]</scope>
    <source>
        <strain evidence="11 12">MEBiC13590</strain>
    </source>
</reference>
<dbReference type="KEGG" id="orm:HTY61_03010"/>
<evidence type="ECO:0000256" key="7">
    <source>
        <dbReference type="ARBA" id="ARBA00023118"/>
    </source>
</evidence>
<evidence type="ECO:0000256" key="3">
    <source>
        <dbReference type="ARBA" id="ARBA00022695"/>
    </source>
</evidence>
<evidence type="ECO:0000256" key="1">
    <source>
        <dbReference type="ARBA" id="ARBA00012493"/>
    </source>
</evidence>
<keyword evidence="2" id="KW-0808">Transferase</keyword>
<dbReference type="PANTHER" id="PTHR34047:SF7">
    <property type="entry name" value="RNA-DIRECTED DNA POLYMERASE"/>
    <property type="match status" value="1"/>
</dbReference>
<dbReference type="InterPro" id="IPR053543">
    <property type="entry name" value="Bacterial_RT"/>
</dbReference>
<dbReference type="InterPro" id="IPR000123">
    <property type="entry name" value="Reverse_transcriptase_msDNA"/>
</dbReference>
<dbReference type="GO" id="GO:0046872">
    <property type="term" value="F:metal ion binding"/>
    <property type="evidence" value="ECO:0007669"/>
    <property type="project" value="UniProtKB-KW"/>
</dbReference>